<dbReference type="SUPFAM" id="SSF53756">
    <property type="entry name" value="UDP-Glycosyltransferase/glycogen phosphorylase"/>
    <property type="match status" value="1"/>
</dbReference>
<reference evidence="2 3" key="1">
    <citation type="journal article" date="2015" name="Int. Biodeterior. Biodegradation">
        <title>Physiological and genetic screening methods for the isolation of methyl tert-butyl ether-degrading bacteria for bioremediation purposes.</title>
        <authorList>
            <person name="Guisado I.M."/>
            <person name="Purswani J."/>
            <person name="Gonzalez Lopez J."/>
            <person name="Pozo C."/>
        </authorList>
    </citation>
    <scope>NUCLEOTIDE SEQUENCE [LARGE SCALE GENOMIC DNA]</scope>
    <source>
        <strain evidence="2 3">SH7</strain>
    </source>
</reference>
<dbReference type="PANTHER" id="PTHR45947:SF3">
    <property type="entry name" value="SULFOQUINOVOSYL TRANSFERASE SQD2"/>
    <property type="match status" value="1"/>
</dbReference>
<dbReference type="RefSeq" id="WP_060625504.1">
    <property type="nucleotide sequence ID" value="NZ_LCZJ02000033.1"/>
</dbReference>
<keyword evidence="3" id="KW-1185">Reference proteome</keyword>
<proteinExistence type="predicted"/>
<evidence type="ECO:0000313" key="2">
    <source>
        <dbReference type="EMBL" id="KTD84803.1"/>
    </source>
</evidence>
<comment type="caution">
    <text evidence="2">The sequence shown here is derived from an EMBL/GenBank/DDBJ whole genome shotgun (WGS) entry which is preliminary data.</text>
</comment>
<accession>A0A0W1AU73</accession>
<dbReference type="InterPro" id="IPR001296">
    <property type="entry name" value="Glyco_trans_1"/>
</dbReference>
<feature type="domain" description="Glycosyl transferase family 1" evidence="1">
    <location>
        <begin position="175"/>
        <end position="319"/>
    </location>
</feature>
<protein>
    <recommendedName>
        <fullName evidence="1">Glycosyl transferase family 1 domain-containing protein</fullName>
    </recommendedName>
</protein>
<dbReference type="OrthoDB" id="9797829at2"/>
<dbReference type="AlphaFoldDB" id="A0A0W1AU73"/>
<dbReference type="EMBL" id="LCZJ02000033">
    <property type="protein sequence ID" value="KTD84803.1"/>
    <property type="molecule type" value="Genomic_DNA"/>
</dbReference>
<dbReference type="InterPro" id="IPR050194">
    <property type="entry name" value="Glycosyltransferase_grp1"/>
</dbReference>
<dbReference type="CDD" id="cd03801">
    <property type="entry name" value="GT4_PimA-like"/>
    <property type="match status" value="1"/>
</dbReference>
<gene>
    <name evidence="2" type="ORF">UQ64_24505</name>
</gene>
<dbReference type="Pfam" id="PF00534">
    <property type="entry name" value="Glycos_transf_1"/>
    <property type="match status" value="1"/>
</dbReference>
<dbReference type="Gene3D" id="3.40.50.2000">
    <property type="entry name" value="Glycogen Phosphorylase B"/>
    <property type="match status" value="1"/>
</dbReference>
<evidence type="ECO:0000313" key="3">
    <source>
        <dbReference type="Proteomes" id="UP000054709"/>
    </source>
</evidence>
<dbReference type="GO" id="GO:0016757">
    <property type="term" value="F:glycosyltransferase activity"/>
    <property type="evidence" value="ECO:0007669"/>
    <property type="project" value="InterPro"/>
</dbReference>
<name>A0A0W1AU73_9BACL</name>
<sequence>MKLIFPVLTLTRGGAQRMLAELTNHLTEIGHEVTILLPSDGVVEYEMKGKLIYAKEGELAASDFPAGDVIISNFYTTVEVSQRASEEGKCVHIRLAFCYEPTFLPDNSRSFSSYNIAPNLLVLSRWQQGIVQMNHGIKGRIVPIGVGPVFKNMKVRDPKKRLVVSAIMRKPEGGFSAHREQDYLLQQLNKVKAHHPEVELYLISPPGEQAESATLQTLVNDERYQIRTPANDTELCFHYSESDIFVSSSTYDTGSLPGIEAMRCGAALVTVYAGGNMEYCKHGHNCLMSYRFQNRLADDIITLIRDPSLRQRLAHKGEQVSQDFTWEKSTQIFQNVLFEIVARNPS</sequence>
<evidence type="ECO:0000259" key="1">
    <source>
        <dbReference type="Pfam" id="PF00534"/>
    </source>
</evidence>
<organism evidence="2 3">
    <name type="scientific">Paenibacillus etheri</name>
    <dbReference type="NCBI Taxonomy" id="1306852"/>
    <lineage>
        <taxon>Bacteria</taxon>
        <taxon>Bacillati</taxon>
        <taxon>Bacillota</taxon>
        <taxon>Bacilli</taxon>
        <taxon>Bacillales</taxon>
        <taxon>Paenibacillaceae</taxon>
        <taxon>Paenibacillus</taxon>
    </lineage>
</organism>
<dbReference type="Proteomes" id="UP000054709">
    <property type="component" value="Unassembled WGS sequence"/>
</dbReference>
<dbReference type="PANTHER" id="PTHR45947">
    <property type="entry name" value="SULFOQUINOVOSYL TRANSFERASE SQD2"/>
    <property type="match status" value="1"/>
</dbReference>